<feature type="signal peptide" evidence="2">
    <location>
        <begin position="1"/>
        <end position="16"/>
    </location>
</feature>
<evidence type="ECO:0008006" key="5">
    <source>
        <dbReference type="Google" id="ProtNLM"/>
    </source>
</evidence>
<organism evidence="3 4">
    <name type="scientific">Paramecium sonneborni</name>
    <dbReference type="NCBI Taxonomy" id="65129"/>
    <lineage>
        <taxon>Eukaryota</taxon>
        <taxon>Sar</taxon>
        <taxon>Alveolata</taxon>
        <taxon>Ciliophora</taxon>
        <taxon>Intramacronucleata</taxon>
        <taxon>Oligohymenophorea</taxon>
        <taxon>Peniculida</taxon>
        <taxon>Parameciidae</taxon>
        <taxon>Paramecium</taxon>
    </lineage>
</organism>
<dbReference type="AlphaFoldDB" id="A0A8S1PQN9"/>
<dbReference type="EMBL" id="CAJJDN010000084">
    <property type="protein sequence ID" value="CAD8105376.1"/>
    <property type="molecule type" value="Genomic_DNA"/>
</dbReference>
<dbReference type="InterPro" id="IPR050645">
    <property type="entry name" value="Histidine_acid_phosphatase"/>
</dbReference>
<dbReference type="PANTHER" id="PTHR11567:SF110">
    <property type="entry name" value="2-PHOSPHOXYLOSE PHOSPHATASE 1"/>
    <property type="match status" value="1"/>
</dbReference>
<evidence type="ECO:0000256" key="1">
    <source>
        <dbReference type="ARBA" id="ARBA00022801"/>
    </source>
</evidence>
<feature type="chain" id="PRO_5035834514" description="Histidine phosphatase family (Branch 2) protein" evidence="2">
    <location>
        <begin position="17"/>
        <end position="369"/>
    </location>
</feature>
<comment type="caution">
    <text evidence="3">The sequence shown here is derived from an EMBL/GenBank/DDBJ whole genome shotgun (WGS) entry which is preliminary data.</text>
</comment>
<gene>
    <name evidence="3" type="ORF">PSON_ATCC_30995.1.T0840123</name>
</gene>
<protein>
    <recommendedName>
        <fullName evidence="5">Histidine phosphatase family (Branch 2) protein</fullName>
    </recommendedName>
</protein>
<dbReference type="PANTHER" id="PTHR11567">
    <property type="entry name" value="ACID PHOSPHATASE-RELATED"/>
    <property type="match status" value="1"/>
</dbReference>
<evidence type="ECO:0000256" key="2">
    <source>
        <dbReference type="SAM" id="SignalP"/>
    </source>
</evidence>
<proteinExistence type="predicted"/>
<dbReference type="Proteomes" id="UP000692954">
    <property type="component" value="Unassembled WGS sequence"/>
</dbReference>
<accession>A0A8S1PQN9</accession>
<dbReference type="GO" id="GO:0016791">
    <property type="term" value="F:phosphatase activity"/>
    <property type="evidence" value="ECO:0007669"/>
    <property type="project" value="TreeGrafter"/>
</dbReference>
<keyword evidence="4" id="KW-1185">Reference proteome</keyword>
<name>A0A8S1PQN9_9CILI</name>
<evidence type="ECO:0000313" key="4">
    <source>
        <dbReference type="Proteomes" id="UP000692954"/>
    </source>
</evidence>
<keyword evidence="1" id="KW-0378">Hydrolase</keyword>
<reference evidence="3" key="1">
    <citation type="submission" date="2021-01" db="EMBL/GenBank/DDBJ databases">
        <authorList>
            <consortium name="Genoscope - CEA"/>
            <person name="William W."/>
        </authorList>
    </citation>
    <scope>NUCLEOTIDE SEQUENCE</scope>
</reference>
<evidence type="ECO:0000313" key="3">
    <source>
        <dbReference type="EMBL" id="CAD8105376.1"/>
    </source>
</evidence>
<dbReference type="OrthoDB" id="293621at2759"/>
<keyword evidence="2" id="KW-0732">Signal</keyword>
<sequence>MLKVILTSCIILVTLSQKSILILRHGARDPDVWTEYDKLYLWTDPINILTQKGVDQLIEVGRYQQRQSIFDSQGNCIYELLEIQSSKTARCTSSTVCFIIGLCPKNYKQILHRFFSEYYSQRALNQRKFEEILSSDFKDPLSLDYDIFDKSGDLMFLGHKTEQCPNLKPINKNVQNSKTYKNKEKEFLLMDQLNGVYDIMVKAYPSQQIKKSSITLSDIDDIYDDTFCNQFQGFHFPNPSQSTSTYMEDVVKFLKYFGKNSEMFQHQAALTEPFKWIISQFYSQESLSIYVGTESNQFAMLSVLIDEQYLTPFASELEFIIKGNIVFIYFNKAQLKTKICDNGYYCTIDQTTQFMYQYIVNDVKQHCGI</sequence>